<feature type="transmembrane region" description="Helical" evidence="8">
    <location>
        <begin position="217"/>
        <end position="237"/>
    </location>
</feature>
<evidence type="ECO:0000313" key="11">
    <source>
        <dbReference type="Proteomes" id="UP000282184"/>
    </source>
</evidence>
<feature type="transmembrane region" description="Helical" evidence="8">
    <location>
        <begin position="96"/>
        <end position="114"/>
    </location>
</feature>
<evidence type="ECO:0000256" key="5">
    <source>
        <dbReference type="ARBA" id="ARBA00022692"/>
    </source>
</evidence>
<evidence type="ECO:0000256" key="8">
    <source>
        <dbReference type="SAM" id="Phobius"/>
    </source>
</evidence>
<feature type="transmembrane region" description="Helical" evidence="8">
    <location>
        <begin position="413"/>
        <end position="432"/>
    </location>
</feature>
<protein>
    <submittedName>
        <fullName evidence="10">Glycosyltransferase family 39 protein</fullName>
    </submittedName>
</protein>
<dbReference type="GO" id="GO:0009103">
    <property type="term" value="P:lipopolysaccharide biosynthetic process"/>
    <property type="evidence" value="ECO:0007669"/>
    <property type="project" value="TreeGrafter"/>
</dbReference>
<keyword evidence="5 8" id="KW-0812">Transmembrane</keyword>
<evidence type="ECO:0000256" key="7">
    <source>
        <dbReference type="ARBA" id="ARBA00023136"/>
    </source>
</evidence>
<comment type="subcellular location">
    <subcellularLocation>
        <location evidence="1">Cell membrane</location>
        <topology evidence="1">Multi-pass membrane protein</topology>
    </subcellularLocation>
</comment>
<keyword evidence="3" id="KW-0328">Glycosyltransferase</keyword>
<feature type="transmembrane region" description="Helical" evidence="8">
    <location>
        <begin position="121"/>
        <end position="140"/>
    </location>
</feature>
<feature type="transmembrane region" description="Helical" evidence="8">
    <location>
        <begin position="354"/>
        <end position="375"/>
    </location>
</feature>
<dbReference type="InterPro" id="IPR038731">
    <property type="entry name" value="RgtA/B/C-like"/>
</dbReference>
<dbReference type="PANTHER" id="PTHR33908">
    <property type="entry name" value="MANNOSYLTRANSFERASE YKCB-RELATED"/>
    <property type="match status" value="1"/>
</dbReference>
<accession>A0A3S0HMI7</accession>
<evidence type="ECO:0000256" key="4">
    <source>
        <dbReference type="ARBA" id="ARBA00022679"/>
    </source>
</evidence>
<feature type="transmembrane region" description="Helical" evidence="8">
    <location>
        <begin position="267"/>
        <end position="289"/>
    </location>
</feature>
<organism evidence="10 11">
    <name type="scientific">Hymenobacter gummosus</name>
    <dbReference type="NCBI Taxonomy" id="1776032"/>
    <lineage>
        <taxon>Bacteria</taxon>
        <taxon>Pseudomonadati</taxon>
        <taxon>Bacteroidota</taxon>
        <taxon>Cytophagia</taxon>
        <taxon>Cytophagales</taxon>
        <taxon>Hymenobacteraceae</taxon>
        <taxon>Hymenobacter</taxon>
    </lineage>
</organism>
<sequence>MPAALPPMSSRLWLWLLLAVLFGAFLLNLNAWGVLESSEARYAEIGREMLTGGDWLHPRLLGIQHFHKPPLTYWLTAAGLGLFGGTAGAVRLLPVLAVLAQVGLVYAVGLLVFARDRRRALAAAVVYGTLPVVLISALNVTTDAYLATLELLAAYAFLRYHCTPAGRPALRWLYLGWVALGLGFLTKGPVAVVLPVMVLISLHLTKDAPRRPWSGHHLLAGLLFALVGLSWYLALVAENREFIDYFLFKHTVERFANAATFNRAKPWWFYLVLAPLGALPWSAALLTELARTGWRRLGRRWQQVLLWWVLVPLLFFSLSKSKLLLYVLPIFPGVALLTVELLGRRTDAVLLRWYVGFMALFGLVLGGLCLMPLLGPGFGLNVRPATALWPAAGILLLLFTHMFWEEVRIAPRLLVLAVLFTVGLLAAAKPLLGQIEVQANGSRPVAERLKELGLQQRPVLVYNELLPSLAFAQRRLPVSLYDGNQALQRETQFEHDGRWHEHLINLQDAADTTALGPLLRRQPVVLSKGELPQSRRYLLRGLNQHEHLGPWWIYYAR</sequence>
<keyword evidence="7 8" id="KW-0472">Membrane</keyword>
<comment type="caution">
    <text evidence="10">The sequence shown here is derived from an EMBL/GenBank/DDBJ whole genome shotgun (WGS) entry which is preliminary data.</text>
</comment>
<feature type="transmembrane region" description="Helical" evidence="8">
    <location>
        <begin position="324"/>
        <end position="342"/>
    </location>
</feature>
<dbReference type="GO" id="GO:0016763">
    <property type="term" value="F:pentosyltransferase activity"/>
    <property type="evidence" value="ECO:0007669"/>
    <property type="project" value="TreeGrafter"/>
</dbReference>
<dbReference type="Proteomes" id="UP000282184">
    <property type="component" value="Unassembled WGS sequence"/>
</dbReference>
<evidence type="ECO:0000259" key="9">
    <source>
        <dbReference type="Pfam" id="PF13231"/>
    </source>
</evidence>
<feature type="domain" description="Glycosyltransferase RgtA/B/C/D-like" evidence="9">
    <location>
        <begin position="67"/>
        <end position="230"/>
    </location>
</feature>
<feature type="transmembrane region" description="Helical" evidence="8">
    <location>
        <begin position="174"/>
        <end position="205"/>
    </location>
</feature>
<evidence type="ECO:0000256" key="2">
    <source>
        <dbReference type="ARBA" id="ARBA00022475"/>
    </source>
</evidence>
<gene>
    <name evidence="10" type="ORF">EJV47_15155</name>
</gene>
<dbReference type="EMBL" id="RXOF01000008">
    <property type="protein sequence ID" value="RTQ48929.1"/>
    <property type="molecule type" value="Genomic_DNA"/>
</dbReference>
<evidence type="ECO:0000256" key="3">
    <source>
        <dbReference type="ARBA" id="ARBA00022676"/>
    </source>
</evidence>
<keyword evidence="4 10" id="KW-0808">Transferase</keyword>
<keyword evidence="2" id="KW-1003">Cell membrane</keyword>
<dbReference type="GO" id="GO:0005886">
    <property type="term" value="C:plasma membrane"/>
    <property type="evidence" value="ECO:0007669"/>
    <property type="project" value="UniProtKB-SubCell"/>
</dbReference>
<feature type="transmembrane region" description="Helical" evidence="8">
    <location>
        <begin position="12"/>
        <end position="35"/>
    </location>
</feature>
<proteinExistence type="predicted"/>
<evidence type="ECO:0000256" key="6">
    <source>
        <dbReference type="ARBA" id="ARBA00022989"/>
    </source>
</evidence>
<name>A0A3S0HMI7_9BACT</name>
<evidence type="ECO:0000256" key="1">
    <source>
        <dbReference type="ARBA" id="ARBA00004651"/>
    </source>
</evidence>
<feature type="transmembrane region" description="Helical" evidence="8">
    <location>
        <begin position="301"/>
        <end position="318"/>
    </location>
</feature>
<dbReference type="PANTHER" id="PTHR33908:SF3">
    <property type="entry name" value="UNDECAPRENYL PHOSPHATE-ALPHA-4-AMINO-4-DEOXY-L-ARABINOSE ARABINOSYL TRANSFERASE"/>
    <property type="match status" value="1"/>
</dbReference>
<feature type="transmembrane region" description="Helical" evidence="8">
    <location>
        <begin position="387"/>
        <end position="404"/>
    </location>
</feature>
<reference evidence="10 11" key="1">
    <citation type="submission" date="2018-12" db="EMBL/GenBank/DDBJ databases">
        <title>Hymenobacter gummosus sp. nov., isolated from a spring.</title>
        <authorList>
            <person name="Nie L."/>
        </authorList>
    </citation>
    <scope>NUCLEOTIDE SEQUENCE [LARGE SCALE GENOMIC DNA]</scope>
    <source>
        <strain evidence="10 11">KCTC 52166</strain>
    </source>
</reference>
<dbReference type="OrthoDB" id="9792789at2"/>
<evidence type="ECO:0000313" key="10">
    <source>
        <dbReference type="EMBL" id="RTQ48929.1"/>
    </source>
</evidence>
<dbReference type="AlphaFoldDB" id="A0A3S0HMI7"/>
<keyword evidence="11" id="KW-1185">Reference proteome</keyword>
<keyword evidence="6 8" id="KW-1133">Transmembrane helix</keyword>
<dbReference type="InterPro" id="IPR050297">
    <property type="entry name" value="LipidA_mod_glycosyltrf_83"/>
</dbReference>
<dbReference type="GO" id="GO:0010041">
    <property type="term" value="P:response to iron(III) ion"/>
    <property type="evidence" value="ECO:0007669"/>
    <property type="project" value="TreeGrafter"/>
</dbReference>
<dbReference type="Pfam" id="PF13231">
    <property type="entry name" value="PMT_2"/>
    <property type="match status" value="1"/>
</dbReference>